<evidence type="ECO:0000313" key="5">
    <source>
        <dbReference type="Proteomes" id="UP000603715"/>
    </source>
</evidence>
<dbReference type="EMBL" id="JACXXP010000051">
    <property type="protein sequence ID" value="MBD3907083.1"/>
    <property type="molecule type" value="Genomic_DNA"/>
</dbReference>
<dbReference type="EMBL" id="JAJJML010000001">
    <property type="protein sequence ID" value="MCC9036540.1"/>
    <property type="molecule type" value="Genomic_DNA"/>
</dbReference>
<dbReference type="Proteomes" id="UP000603715">
    <property type="component" value="Unassembled WGS sequence"/>
</dbReference>
<evidence type="ECO:0000313" key="3">
    <source>
        <dbReference type="EMBL" id="MCC9036533.1"/>
    </source>
</evidence>
<evidence type="ECO:0000313" key="4">
    <source>
        <dbReference type="EMBL" id="MCC9036540.1"/>
    </source>
</evidence>
<keyword evidence="5" id="KW-1185">Reference proteome</keyword>
<name>A0A9Q3YTH9_9FLAO</name>
<reference evidence="5" key="2">
    <citation type="submission" date="2023-07" db="EMBL/GenBank/DDBJ databases">
        <title>Description of novel Chryseobacterium sp. strain C-2.</title>
        <authorList>
            <person name="Saticioglu I.B."/>
        </authorList>
    </citation>
    <scope>NUCLEOTIDE SEQUENCE [LARGE SCALE GENOMIC DNA]</scope>
    <source>
        <strain evidence="1 5">C-2</strain>
    </source>
</reference>
<dbReference type="Proteomes" id="UP001107960">
    <property type="component" value="Unassembled WGS sequence"/>
</dbReference>
<dbReference type="EMBL" id="JAJJML010000001">
    <property type="protein sequence ID" value="MCC9036533.1"/>
    <property type="molecule type" value="Genomic_DNA"/>
</dbReference>
<sequence>MKKNCFFLAPNIELFGNQTKKCGFVEKPNAEIQPPFFPQVHIYNNTDNETTFLFQLKIKQ</sequence>
<comment type="caution">
    <text evidence="3">The sequence shown here is derived from an EMBL/GenBank/DDBJ whole genome shotgun (WGS) entry which is preliminary data.</text>
</comment>
<protein>
    <submittedName>
        <fullName evidence="3">Uncharacterized protein</fullName>
    </submittedName>
</protein>
<evidence type="ECO:0000313" key="2">
    <source>
        <dbReference type="EMBL" id="MBD3907090.1"/>
    </source>
</evidence>
<dbReference type="EMBL" id="JACXXP010000051">
    <property type="protein sequence ID" value="MBD3907090.1"/>
    <property type="molecule type" value="Genomic_DNA"/>
</dbReference>
<reference evidence="2" key="3">
    <citation type="submission" date="2024-05" db="EMBL/GenBank/DDBJ databases">
        <title>Description of novel Chryseobacterium sp. strain C-2.</title>
        <authorList>
            <person name="Saticioglu I.B."/>
        </authorList>
    </citation>
    <scope>NUCLEOTIDE SEQUENCE</scope>
    <source>
        <strain evidence="2">C-2</strain>
    </source>
</reference>
<evidence type="ECO:0000313" key="1">
    <source>
        <dbReference type="EMBL" id="MBD3907083.1"/>
    </source>
</evidence>
<accession>A0A9Q3YTH9</accession>
<reference evidence="3" key="1">
    <citation type="submission" date="2021-11" db="EMBL/GenBank/DDBJ databases">
        <title>Description of novel Chryseobacterium species.</title>
        <authorList>
            <person name="Saticioglu I.B."/>
            <person name="Ay H."/>
            <person name="Altun S."/>
            <person name="Duman M."/>
        </authorList>
    </citation>
    <scope>NUCLEOTIDE SEQUENCE</scope>
    <source>
        <strain evidence="3">C-39</strain>
    </source>
</reference>
<dbReference type="RefSeq" id="WP_191181443.1">
    <property type="nucleotide sequence ID" value="NZ_JACXXP010000051.1"/>
</dbReference>
<organism evidence="3 6">
    <name type="scientific">Chryseobacterium muglaense</name>
    <dbReference type="NCBI Taxonomy" id="2893752"/>
    <lineage>
        <taxon>Bacteria</taxon>
        <taxon>Pseudomonadati</taxon>
        <taxon>Bacteroidota</taxon>
        <taxon>Flavobacteriia</taxon>
        <taxon>Flavobacteriales</taxon>
        <taxon>Weeksellaceae</taxon>
        <taxon>Chryseobacterium group</taxon>
        <taxon>Chryseobacterium</taxon>
    </lineage>
</organism>
<gene>
    <name evidence="1" type="ORF">IEW27_21140</name>
    <name evidence="2" type="ORF">IEW27_21175</name>
    <name evidence="3" type="ORF">LNP80_20205</name>
    <name evidence="4" type="ORF">LNP80_20240</name>
</gene>
<evidence type="ECO:0000313" key="6">
    <source>
        <dbReference type="Proteomes" id="UP001107960"/>
    </source>
</evidence>
<proteinExistence type="predicted"/>
<dbReference type="AlphaFoldDB" id="A0A9Q3YTH9"/>